<proteinExistence type="predicted"/>
<evidence type="ECO:0000313" key="1">
    <source>
        <dbReference type="EMBL" id="PMJ71420.1"/>
    </source>
</evidence>
<gene>
    <name evidence="1" type="ORF">BCU17_00605</name>
</gene>
<protein>
    <recommendedName>
        <fullName evidence="3">Lipase</fullName>
    </recommendedName>
</protein>
<dbReference type="RefSeq" id="WP_241910811.1">
    <property type="nucleotide sequence ID" value="NZ_CAWNSM010000002.1"/>
</dbReference>
<sequence length="236" mass="24606">MGHSLGGITGFTSVATSEIAGTHKFSSAVYANSGGHIAELLFASETFGPEIKHNLAKQLNTAYKDSVATACATNNIKDGDCYTAFATGNPTSAAAIETELVAFKVAAQTLIDTVDPHSLANTEDLSSFRSSYPTLLIQSQNDKTVPNTGIATSFTASFVGSEGLDTTLGLSDSTKASPSIGNRVFVQYNETAKHSTIIGPQADLSDASHTLSMRTQVTDFLKSDSLDTAAPSALLE</sequence>
<reference evidence="2" key="1">
    <citation type="submission" date="2016-07" db="EMBL/GenBank/DDBJ databases">
        <title>Nontailed viruses are major unrecognized killers of bacteria in the ocean.</title>
        <authorList>
            <person name="Kauffman K."/>
            <person name="Hussain F."/>
            <person name="Yang J."/>
            <person name="Arevalo P."/>
            <person name="Brown J."/>
            <person name="Cutler M."/>
            <person name="Kelly L."/>
            <person name="Polz M.F."/>
        </authorList>
    </citation>
    <scope>NUCLEOTIDE SEQUENCE [LARGE SCALE GENOMIC DNA]</scope>
    <source>
        <strain evidence="2">10N.261.55.E11</strain>
    </source>
</reference>
<name>A0A2N7FQ34_VIBSP</name>
<dbReference type="AlphaFoldDB" id="A0A2N7FQ34"/>
<dbReference type="EMBL" id="MCWU01000002">
    <property type="protein sequence ID" value="PMJ71420.1"/>
    <property type="molecule type" value="Genomic_DNA"/>
</dbReference>
<evidence type="ECO:0000313" key="2">
    <source>
        <dbReference type="Proteomes" id="UP000235330"/>
    </source>
</evidence>
<dbReference type="Proteomes" id="UP000235330">
    <property type="component" value="Unassembled WGS sequence"/>
</dbReference>
<organism evidence="1 2">
    <name type="scientific">Vibrio splendidus</name>
    <dbReference type="NCBI Taxonomy" id="29497"/>
    <lineage>
        <taxon>Bacteria</taxon>
        <taxon>Pseudomonadati</taxon>
        <taxon>Pseudomonadota</taxon>
        <taxon>Gammaproteobacteria</taxon>
        <taxon>Vibrionales</taxon>
        <taxon>Vibrionaceae</taxon>
        <taxon>Vibrio</taxon>
    </lineage>
</organism>
<accession>A0A2N7FQ34</accession>
<evidence type="ECO:0008006" key="3">
    <source>
        <dbReference type="Google" id="ProtNLM"/>
    </source>
</evidence>
<comment type="caution">
    <text evidence="1">The sequence shown here is derived from an EMBL/GenBank/DDBJ whole genome shotgun (WGS) entry which is preliminary data.</text>
</comment>